<organism evidence="1 2">
    <name type="scientific">Sumerlaea chitinivorans</name>
    <dbReference type="NCBI Taxonomy" id="2250252"/>
    <lineage>
        <taxon>Bacteria</taxon>
        <taxon>Candidatus Sumerlaeota</taxon>
        <taxon>Candidatus Sumerlaeia</taxon>
        <taxon>Candidatus Sumerlaeales</taxon>
        <taxon>Candidatus Sumerlaeaceae</taxon>
        <taxon>Candidatus Sumerlaea</taxon>
    </lineage>
</organism>
<protein>
    <submittedName>
        <fullName evidence="1">Uncharacterized protein</fullName>
    </submittedName>
</protein>
<gene>
    <name evidence="1" type="ORF">BRCON_1453</name>
</gene>
<dbReference type="Proteomes" id="UP000262583">
    <property type="component" value="Chromosome"/>
</dbReference>
<dbReference type="EMBL" id="CP030759">
    <property type="protein sequence ID" value="AXA36230.1"/>
    <property type="molecule type" value="Genomic_DNA"/>
</dbReference>
<evidence type="ECO:0000313" key="2">
    <source>
        <dbReference type="Proteomes" id="UP000262583"/>
    </source>
</evidence>
<evidence type="ECO:0000313" key="1">
    <source>
        <dbReference type="EMBL" id="AXA36230.1"/>
    </source>
</evidence>
<accession>A0A2Z4Y514</accession>
<name>A0A2Z4Y514_SUMC1</name>
<sequence length="44" mass="4961">MELPFRNLLSPAPENSVIVACAQIMPHAFLEPEKRGPLFPVTIW</sequence>
<reference evidence="1 2" key="1">
    <citation type="submission" date="2018-05" db="EMBL/GenBank/DDBJ databases">
        <title>A metagenomic window into the 2 km-deep terrestrial subsurface aquifer revealed taxonomically and functionally diverse microbial community comprising novel uncultured bacterial lineages.</title>
        <authorList>
            <person name="Kadnikov V.V."/>
            <person name="Mardanov A.V."/>
            <person name="Beletsky A.V."/>
            <person name="Banks D."/>
            <person name="Pimenov N.V."/>
            <person name="Frank Y.A."/>
            <person name="Karnachuk O.V."/>
            <person name="Ravin N.V."/>
        </authorList>
    </citation>
    <scope>NUCLEOTIDE SEQUENCE [LARGE SCALE GENOMIC DNA]</scope>
    <source>
        <strain evidence="1">BY</strain>
    </source>
</reference>
<dbReference type="AlphaFoldDB" id="A0A2Z4Y514"/>
<dbReference type="KEGG" id="schv:BRCON_1453"/>
<proteinExistence type="predicted"/>